<evidence type="ECO:0000313" key="3">
    <source>
        <dbReference type="Proteomes" id="UP000239724"/>
    </source>
</evidence>
<name>A0A2S6N068_RHOGL</name>
<protein>
    <submittedName>
        <fullName evidence="2">Uncharacterized protein</fullName>
    </submittedName>
</protein>
<dbReference type="OrthoDB" id="8233425at2"/>
<dbReference type="EMBL" id="NHRY01000250">
    <property type="protein sequence ID" value="PPQ28002.1"/>
    <property type="molecule type" value="Genomic_DNA"/>
</dbReference>
<evidence type="ECO:0000256" key="1">
    <source>
        <dbReference type="SAM" id="SignalP"/>
    </source>
</evidence>
<dbReference type="RefSeq" id="WP_104521617.1">
    <property type="nucleotide sequence ID" value="NZ_NHRY01000250.1"/>
</dbReference>
<keyword evidence="1" id="KW-0732">Signal</keyword>
<feature type="signal peptide" evidence="1">
    <location>
        <begin position="1"/>
        <end position="24"/>
    </location>
</feature>
<feature type="chain" id="PRO_5015548352" evidence="1">
    <location>
        <begin position="25"/>
        <end position="134"/>
    </location>
</feature>
<comment type="caution">
    <text evidence="2">The sequence shown here is derived from an EMBL/GenBank/DDBJ whole genome shotgun (WGS) entry which is preliminary data.</text>
</comment>
<gene>
    <name evidence="2" type="ORF">CCS01_25375</name>
</gene>
<sequence>MSNRLAAGRYGLIAAALLLRTALAAPPTPGSDDARFMAPYKAWITTQHDQYQIPCCDIGDGRPVDADMITMIDADHVRRTHWRAHVTPAHFPGQPDHWIIVPDEKIIVGANPTGSPILWLYHGLVQCFAPPAGT</sequence>
<keyword evidence="3" id="KW-1185">Reference proteome</keyword>
<dbReference type="AlphaFoldDB" id="A0A2S6N068"/>
<proteinExistence type="predicted"/>
<evidence type="ECO:0000313" key="2">
    <source>
        <dbReference type="EMBL" id="PPQ28002.1"/>
    </source>
</evidence>
<accession>A0A2S6N068</accession>
<organism evidence="2 3">
    <name type="scientific">Rhodopila globiformis</name>
    <name type="common">Rhodopseudomonas globiformis</name>
    <dbReference type="NCBI Taxonomy" id="1071"/>
    <lineage>
        <taxon>Bacteria</taxon>
        <taxon>Pseudomonadati</taxon>
        <taxon>Pseudomonadota</taxon>
        <taxon>Alphaproteobacteria</taxon>
        <taxon>Acetobacterales</taxon>
        <taxon>Acetobacteraceae</taxon>
        <taxon>Rhodopila</taxon>
    </lineage>
</organism>
<dbReference type="Proteomes" id="UP000239724">
    <property type="component" value="Unassembled WGS sequence"/>
</dbReference>
<reference evidence="2 3" key="1">
    <citation type="journal article" date="2018" name="Arch. Microbiol.">
        <title>New insights into the metabolic potential of the phototrophic purple bacterium Rhodopila globiformis DSM 161(T) from its draft genome sequence and evidence for a vanadium-dependent nitrogenase.</title>
        <authorList>
            <person name="Imhoff J.F."/>
            <person name="Rahn T."/>
            <person name="Kunzel S."/>
            <person name="Neulinger S.C."/>
        </authorList>
    </citation>
    <scope>NUCLEOTIDE SEQUENCE [LARGE SCALE GENOMIC DNA]</scope>
    <source>
        <strain evidence="2 3">DSM 161</strain>
    </source>
</reference>